<keyword evidence="3" id="KW-1185">Reference proteome</keyword>
<dbReference type="AlphaFoldDB" id="A0ABD0YW97"/>
<dbReference type="Proteomes" id="UP001558652">
    <property type="component" value="Unassembled WGS sequence"/>
</dbReference>
<feature type="region of interest" description="Disordered" evidence="1">
    <location>
        <begin position="117"/>
        <end position="144"/>
    </location>
</feature>
<accession>A0ABD0YW97</accession>
<gene>
    <name evidence="2" type="ORF">AAG570_000072</name>
</gene>
<sequence>MFRCLGSIFSGGRLKVNPSTAPSERRYMFHKNSKQEEICGSGLIRVSGVQAMLGHALGTSAPFTPHCPTAHLYSSLTEGEAPQLEVDMVEEAVVTEVCVGAASPPPGAEHLQLSVRLLTPEPANSTPQSPNTNSSDTDNGTFDK</sequence>
<reference evidence="2 3" key="1">
    <citation type="submission" date="2024-07" db="EMBL/GenBank/DDBJ databases">
        <title>Chromosome-level genome assembly of the water stick insect Ranatra chinensis (Heteroptera: Nepidae).</title>
        <authorList>
            <person name="Liu X."/>
        </authorList>
    </citation>
    <scope>NUCLEOTIDE SEQUENCE [LARGE SCALE GENOMIC DNA]</scope>
    <source>
        <strain evidence="2">Cailab_2021Rc</strain>
        <tissue evidence="2">Muscle</tissue>
    </source>
</reference>
<name>A0ABD0YW97_9HEMI</name>
<evidence type="ECO:0000313" key="2">
    <source>
        <dbReference type="EMBL" id="KAL1140140.1"/>
    </source>
</evidence>
<protein>
    <submittedName>
        <fullName evidence="2">Uncharacterized protein</fullName>
    </submittedName>
</protein>
<evidence type="ECO:0000313" key="3">
    <source>
        <dbReference type="Proteomes" id="UP001558652"/>
    </source>
</evidence>
<feature type="compositionally biased region" description="Low complexity" evidence="1">
    <location>
        <begin position="122"/>
        <end position="137"/>
    </location>
</feature>
<proteinExistence type="predicted"/>
<evidence type="ECO:0000256" key="1">
    <source>
        <dbReference type="SAM" id="MobiDB-lite"/>
    </source>
</evidence>
<comment type="caution">
    <text evidence="2">The sequence shown here is derived from an EMBL/GenBank/DDBJ whole genome shotgun (WGS) entry which is preliminary data.</text>
</comment>
<organism evidence="2 3">
    <name type="scientific">Ranatra chinensis</name>
    <dbReference type="NCBI Taxonomy" id="642074"/>
    <lineage>
        <taxon>Eukaryota</taxon>
        <taxon>Metazoa</taxon>
        <taxon>Ecdysozoa</taxon>
        <taxon>Arthropoda</taxon>
        <taxon>Hexapoda</taxon>
        <taxon>Insecta</taxon>
        <taxon>Pterygota</taxon>
        <taxon>Neoptera</taxon>
        <taxon>Paraneoptera</taxon>
        <taxon>Hemiptera</taxon>
        <taxon>Heteroptera</taxon>
        <taxon>Panheteroptera</taxon>
        <taxon>Nepomorpha</taxon>
        <taxon>Nepidae</taxon>
        <taxon>Ranatrinae</taxon>
        <taxon>Ranatra</taxon>
    </lineage>
</organism>
<dbReference type="EMBL" id="JBFDAA010000001">
    <property type="protein sequence ID" value="KAL1140140.1"/>
    <property type="molecule type" value="Genomic_DNA"/>
</dbReference>